<dbReference type="SUPFAM" id="SSF53335">
    <property type="entry name" value="S-adenosyl-L-methionine-dependent methyltransferases"/>
    <property type="match status" value="1"/>
</dbReference>
<evidence type="ECO:0000256" key="1">
    <source>
        <dbReference type="SAM" id="MobiDB-lite"/>
    </source>
</evidence>
<dbReference type="InterPro" id="IPR013216">
    <property type="entry name" value="Methyltransf_11"/>
</dbReference>
<organism evidence="3 4">
    <name type="scientific">Paractinoplanes ferrugineus</name>
    <dbReference type="NCBI Taxonomy" id="113564"/>
    <lineage>
        <taxon>Bacteria</taxon>
        <taxon>Bacillati</taxon>
        <taxon>Actinomycetota</taxon>
        <taxon>Actinomycetes</taxon>
        <taxon>Micromonosporales</taxon>
        <taxon>Micromonosporaceae</taxon>
        <taxon>Paractinoplanes</taxon>
    </lineage>
</organism>
<dbReference type="RefSeq" id="WP_203819474.1">
    <property type="nucleotide sequence ID" value="NZ_BAAABP010000063.1"/>
</dbReference>
<accession>A0A919MHV1</accession>
<gene>
    <name evidence="3" type="ORF">Afe05nite_48600</name>
</gene>
<feature type="region of interest" description="Disordered" evidence="1">
    <location>
        <begin position="89"/>
        <end position="111"/>
    </location>
</feature>
<feature type="compositionally biased region" description="Basic and acidic residues" evidence="1">
    <location>
        <begin position="89"/>
        <end position="98"/>
    </location>
</feature>
<dbReference type="Proteomes" id="UP000598174">
    <property type="component" value="Unassembled WGS sequence"/>
</dbReference>
<protein>
    <recommendedName>
        <fullName evidence="2">Methyltransferase type 11 domain-containing protein</fullName>
    </recommendedName>
</protein>
<comment type="caution">
    <text evidence="3">The sequence shown here is derived from an EMBL/GenBank/DDBJ whole genome shotgun (WGS) entry which is preliminary data.</text>
</comment>
<proteinExistence type="predicted"/>
<evidence type="ECO:0000259" key="2">
    <source>
        <dbReference type="Pfam" id="PF08241"/>
    </source>
</evidence>
<dbReference type="Pfam" id="PF08241">
    <property type="entry name" value="Methyltransf_11"/>
    <property type="match status" value="1"/>
</dbReference>
<dbReference type="InterPro" id="IPR029063">
    <property type="entry name" value="SAM-dependent_MTases_sf"/>
</dbReference>
<dbReference type="EMBL" id="BOMM01000046">
    <property type="protein sequence ID" value="GIE13020.1"/>
    <property type="molecule type" value="Genomic_DNA"/>
</dbReference>
<name>A0A919MHV1_9ACTN</name>
<feature type="domain" description="Methyltransferase type 11" evidence="2">
    <location>
        <begin position="54"/>
        <end position="91"/>
    </location>
</feature>
<feature type="compositionally biased region" description="Basic residues" evidence="1">
    <location>
        <begin position="99"/>
        <end position="111"/>
    </location>
</feature>
<evidence type="ECO:0000313" key="4">
    <source>
        <dbReference type="Proteomes" id="UP000598174"/>
    </source>
</evidence>
<dbReference type="Gene3D" id="3.40.50.150">
    <property type="entry name" value="Vaccinia Virus protein VP39"/>
    <property type="match status" value="1"/>
</dbReference>
<dbReference type="GO" id="GO:0008757">
    <property type="term" value="F:S-adenosylmethionine-dependent methyltransferase activity"/>
    <property type="evidence" value="ECO:0007669"/>
    <property type="project" value="InterPro"/>
</dbReference>
<reference evidence="3" key="1">
    <citation type="submission" date="2021-01" db="EMBL/GenBank/DDBJ databases">
        <title>Whole genome shotgun sequence of Actinoplanes ferrugineus NBRC 15555.</title>
        <authorList>
            <person name="Komaki H."/>
            <person name="Tamura T."/>
        </authorList>
    </citation>
    <scope>NUCLEOTIDE SEQUENCE</scope>
    <source>
        <strain evidence="3">NBRC 15555</strain>
    </source>
</reference>
<dbReference type="AlphaFoldDB" id="A0A919MHV1"/>
<keyword evidence="4" id="KW-1185">Reference proteome</keyword>
<sequence>MPKARYRTWLRPGRLFPIVGPAALSLAGCALAVLSWWFLLFLIPLAVFGAEAEGVGDRVTFERQNAAALAYPDGTFDVVVSCMTFHEIKDNKSPPERARPRRAGRRHQGRP</sequence>
<dbReference type="PROSITE" id="PS51257">
    <property type="entry name" value="PROKAR_LIPOPROTEIN"/>
    <property type="match status" value="1"/>
</dbReference>
<evidence type="ECO:0000313" key="3">
    <source>
        <dbReference type="EMBL" id="GIE13020.1"/>
    </source>
</evidence>